<protein>
    <submittedName>
        <fullName evidence="2">Uncharacterized protein</fullName>
    </submittedName>
</protein>
<feature type="transmembrane region" description="Helical" evidence="1">
    <location>
        <begin position="36"/>
        <end position="56"/>
    </location>
</feature>
<keyword evidence="1" id="KW-0812">Transmembrane</keyword>
<dbReference type="Proteomes" id="UP000034087">
    <property type="component" value="Unassembled WGS sequence"/>
</dbReference>
<proteinExistence type="predicted"/>
<dbReference type="PATRIC" id="fig|1618645.3.peg.1070"/>
<dbReference type="AlphaFoldDB" id="A0A0G1IJE5"/>
<gene>
    <name evidence="2" type="ORF">UW53_C0027G0008</name>
</gene>
<organism evidence="2 3">
    <name type="scientific">Candidatus Giovannonibacteria bacterium GW2011_GWA1_44_25</name>
    <dbReference type="NCBI Taxonomy" id="1618645"/>
    <lineage>
        <taxon>Bacteria</taxon>
        <taxon>Candidatus Giovannoniibacteriota</taxon>
    </lineage>
</organism>
<evidence type="ECO:0000256" key="1">
    <source>
        <dbReference type="SAM" id="Phobius"/>
    </source>
</evidence>
<keyword evidence="1" id="KW-0472">Membrane</keyword>
<sequence length="224" mass="24803">MVKVSENSDSKTALLQRELEIEEEKIEENAKRTKRAFLIAALAFLFLLGNLIYLNYKLYKNKQAPTVNNSISNISPSISPTATISISPTPFTEQNYQTGPTEEGLKEYFISFGSGSTSSIDWVDVGGLQTTLDLSTYGTVDKIFFEASVAVPTANQSVSVRLFNKTDKHPVWNSEVSMNAGDSSYLVSNPIVYDKGKKTYQVQMRTQLGSQANLGQSRLHIVLE</sequence>
<accession>A0A0G1IJE5</accession>
<keyword evidence="1" id="KW-1133">Transmembrane helix</keyword>
<dbReference type="EMBL" id="LCIR01000027">
    <property type="protein sequence ID" value="KKT58978.1"/>
    <property type="molecule type" value="Genomic_DNA"/>
</dbReference>
<evidence type="ECO:0000313" key="2">
    <source>
        <dbReference type="EMBL" id="KKT58978.1"/>
    </source>
</evidence>
<comment type="caution">
    <text evidence="2">The sequence shown here is derived from an EMBL/GenBank/DDBJ whole genome shotgun (WGS) entry which is preliminary data.</text>
</comment>
<evidence type="ECO:0000313" key="3">
    <source>
        <dbReference type="Proteomes" id="UP000034087"/>
    </source>
</evidence>
<reference evidence="2 3" key="1">
    <citation type="journal article" date="2015" name="Nature">
        <title>rRNA introns, odd ribosomes, and small enigmatic genomes across a large radiation of phyla.</title>
        <authorList>
            <person name="Brown C.T."/>
            <person name="Hug L.A."/>
            <person name="Thomas B.C."/>
            <person name="Sharon I."/>
            <person name="Castelle C.J."/>
            <person name="Singh A."/>
            <person name="Wilkins M.J."/>
            <person name="Williams K.H."/>
            <person name="Banfield J.F."/>
        </authorList>
    </citation>
    <scope>NUCLEOTIDE SEQUENCE [LARGE SCALE GENOMIC DNA]</scope>
</reference>
<name>A0A0G1IJE5_9BACT</name>